<dbReference type="InterPro" id="IPR012902">
    <property type="entry name" value="N_methyl_site"/>
</dbReference>
<proteinExistence type="predicted"/>
<evidence type="ECO:0000313" key="1">
    <source>
        <dbReference type="EMBL" id="KAF1687279.1"/>
    </source>
</evidence>
<dbReference type="PROSITE" id="PS00409">
    <property type="entry name" value="PROKAR_NTER_METHYL"/>
    <property type="match status" value="1"/>
</dbReference>
<dbReference type="SUPFAM" id="SSF54523">
    <property type="entry name" value="Pili subunits"/>
    <property type="match status" value="1"/>
</dbReference>
<comment type="caution">
    <text evidence="1">The sequence shown here is derived from an EMBL/GenBank/DDBJ whole genome shotgun (WGS) entry which is preliminary data.</text>
</comment>
<dbReference type="InterPro" id="IPR045584">
    <property type="entry name" value="Pilin-like"/>
</dbReference>
<evidence type="ECO:0000313" key="2">
    <source>
        <dbReference type="Proteomes" id="UP000462066"/>
    </source>
</evidence>
<dbReference type="Gene3D" id="3.30.700.10">
    <property type="entry name" value="Glycoprotein, Type 4 Pilin"/>
    <property type="match status" value="1"/>
</dbReference>
<sequence length="244" mass="25337">MHAGFTLVEVAVVAGILGLLALTMTSAFEGMEQARQQNTAQAHAEAARQALRTFMLRNKRLPCPDNSTYGDRGREANGAGSCPGDLRVGWLPYESLGLQVPVRSQRLRYGVHRGTNADLVAPLHGAVDGPDLEGTGGLARALATAAQAAPSTDQPHYSGAVPALSSDTCASAEPVNPAFVLAAPATDRDVDGAIHPGFDGPNRGFATSSPCVAPPARPATRIYDDVVVAESATTLLGWLSTATR</sequence>
<gene>
    <name evidence="1" type="ORF">B1992_04680</name>
</gene>
<protein>
    <recommendedName>
        <fullName evidence="3">Prepilin-type N-terminal cleavage/methylation domain-containing protein</fullName>
    </recommendedName>
</protein>
<name>A0A7V8GNZ4_9GAMM</name>
<organism evidence="1 2">
    <name type="scientific">Pseudoxanthomonas broegbernensis</name>
    <dbReference type="NCBI Taxonomy" id="83619"/>
    <lineage>
        <taxon>Bacteria</taxon>
        <taxon>Pseudomonadati</taxon>
        <taxon>Pseudomonadota</taxon>
        <taxon>Gammaproteobacteria</taxon>
        <taxon>Lysobacterales</taxon>
        <taxon>Lysobacteraceae</taxon>
        <taxon>Pseudoxanthomonas</taxon>
    </lineage>
</organism>
<keyword evidence="2" id="KW-1185">Reference proteome</keyword>
<dbReference type="AlphaFoldDB" id="A0A7V8GNZ4"/>
<dbReference type="RefSeq" id="WP_162310298.1">
    <property type="nucleotide sequence ID" value="NZ_MWIP01000003.1"/>
</dbReference>
<dbReference type="EMBL" id="MWIP01000003">
    <property type="protein sequence ID" value="KAF1687279.1"/>
    <property type="molecule type" value="Genomic_DNA"/>
</dbReference>
<dbReference type="NCBIfam" id="TIGR02532">
    <property type="entry name" value="IV_pilin_GFxxxE"/>
    <property type="match status" value="1"/>
</dbReference>
<evidence type="ECO:0008006" key="3">
    <source>
        <dbReference type="Google" id="ProtNLM"/>
    </source>
</evidence>
<accession>A0A7V8GNZ4</accession>
<dbReference type="Proteomes" id="UP000462066">
    <property type="component" value="Unassembled WGS sequence"/>
</dbReference>
<reference evidence="1 2" key="1">
    <citation type="submission" date="2017-10" db="EMBL/GenBank/DDBJ databases">
        <title>Whole genome sequencing of Pseudoxanthomonas broegbernensis DSM 12573(T).</title>
        <authorList>
            <person name="Kumar S."/>
            <person name="Bansal K."/>
            <person name="Kaur A."/>
            <person name="Patil P."/>
            <person name="Sharma S."/>
            <person name="Patil P.B."/>
        </authorList>
    </citation>
    <scope>NUCLEOTIDE SEQUENCE [LARGE SCALE GENOMIC DNA]</scope>
    <source>
        <strain evidence="1 2">DSM 12573</strain>
    </source>
</reference>